<dbReference type="Proteomes" id="UP000008672">
    <property type="component" value="Unassembled WGS sequence"/>
</dbReference>
<dbReference type="InterPro" id="IPR036691">
    <property type="entry name" value="Endo/exonu/phosph_ase_sf"/>
</dbReference>
<protein>
    <recommendedName>
        <fullName evidence="3">Endonuclease/exonuclease/phosphatase domain-containing protein</fullName>
    </recommendedName>
</protein>
<dbReference type="EMBL" id="AFYH01141898">
    <property type="status" value="NOT_ANNOTATED_CDS"/>
    <property type="molecule type" value="Genomic_DNA"/>
</dbReference>
<dbReference type="eggNOG" id="KOG1075">
    <property type="taxonomic scope" value="Eukaryota"/>
</dbReference>
<organism evidence="1 2">
    <name type="scientific">Latimeria chalumnae</name>
    <name type="common">Coelacanth</name>
    <dbReference type="NCBI Taxonomy" id="7897"/>
    <lineage>
        <taxon>Eukaryota</taxon>
        <taxon>Metazoa</taxon>
        <taxon>Chordata</taxon>
        <taxon>Craniata</taxon>
        <taxon>Vertebrata</taxon>
        <taxon>Euteleostomi</taxon>
        <taxon>Coelacanthiformes</taxon>
        <taxon>Coelacanthidae</taxon>
        <taxon>Latimeria</taxon>
    </lineage>
</organism>
<evidence type="ECO:0000313" key="2">
    <source>
        <dbReference type="Proteomes" id="UP000008672"/>
    </source>
</evidence>
<accession>H3AJS3</accession>
<proteinExistence type="predicted"/>
<evidence type="ECO:0000313" key="1">
    <source>
        <dbReference type="Ensembl" id="ENSLACP00000009894.1"/>
    </source>
</evidence>
<reference evidence="2" key="1">
    <citation type="submission" date="2011-08" db="EMBL/GenBank/DDBJ databases">
        <title>The draft genome of Latimeria chalumnae.</title>
        <authorList>
            <person name="Di Palma F."/>
            <person name="Alfoldi J."/>
            <person name="Johnson J."/>
            <person name="Berlin A."/>
            <person name="Gnerre S."/>
            <person name="Jaffe D."/>
            <person name="MacCallum I."/>
            <person name="Young S."/>
            <person name="Walker B.J."/>
            <person name="Lander E."/>
            <person name="Lindblad-Toh K."/>
        </authorList>
    </citation>
    <scope>NUCLEOTIDE SEQUENCE [LARGE SCALE GENOMIC DNA]</scope>
    <source>
        <strain evidence="2">Wild caught</strain>
    </source>
</reference>
<evidence type="ECO:0008006" key="3">
    <source>
        <dbReference type="Google" id="ProtNLM"/>
    </source>
</evidence>
<dbReference type="HOGENOM" id="CLU_1122285_0_0_1"/>
<reference evidence="1" key="2">
    <citation type="submission" date="2025-08" db="UniProtKB">
        <authorList>
            <consortium name="Ensembl"/>
        </authorList>
    </citation>
    <scope>IDENTIFICATION</scope>
</reference>
<reference evidence="1" key="3">
    <citation type="submission" date="2025-09" db="UniProtKB">
        <authorList>
            <consortium name="Ensembl"/>
        </authorList>
    </citation>
    <scope>IDENTIFICATION</scope>
</reference>
<dbReference type="AlphaFoldDB" id="H3AJS3"/>
<dbReference type="GeneTree" id="ENSGT00940000154988"/>
<dbReference type="SUPFAM" id="SSF56219">
    <property type="entry name" value="DNase I-like"/>
    <property type="match status" value="1"/>
</dbReference>
<dbReference type="Ensembl" id="ENSLACT00000009970.1">
    <property type="protein sequence ID" value="ENSLACP00000009894.1"/>
    <property type="gene ID" value="ENSLACG00000008722.1"/>
</dbReference>
<dbReference type="InParanoid" id="H3AJS3"/>
<sequence length="248" mass="28936">IDIAALSETSRADEGHLKEEGGYTFFWKGKLANERRVHGVGFVLKNQIVSRMTEFPAGINERLMTLHLQLANNSSATVISAYAPTLAAEEEQKEQFYADLDEILTIILKEDKIILLRDFNIPKCHKDFRTYLSEKLANLAIENDNTSIEDDWQALKETIHVACKESIGVITRRHQDWFDENNAEIKFLLDRKRKAFCDWQNHPTSSQKQGTFQQLKVEAQRKIREIKNKWWEEKAKKIQQFDNHDMRS</sequence>
<name>H3AJS3_LATCH</name>
<dbReference type="STRING" id="7897.ENSLACP00000009894"/>
<dbReference type="Gene3D" id="3.60.10.10">
    <property type="entry name" value="Endonuclease/exonuclease/phosphatase"/>
    <property type="match status" value="1"/>
</dbReference>
<keyword evidence="2" id="KW-1185">Reference proteome</keyword>